<dbReference type="InterPro" id="IPR001810">
    <property type="entry name" value="F-box_dom"/>
</dbReference>
<dbReference type="Proteomes" id="UP001408789">
    <property type="component" value="Unassembled WGS sequence"/>
</dbReference>
<gene>
    <name evidence="2" type="ORF">SSX86_009609</name>
</gene>
<feature type="domain" description="F-box" evidence="1">
    <location>
        <begin position="7"/>
        <end position="45"/>
    </location>
</feature>
<evidence type="ECO:0000313" key="3">
    <source>
        <dbReference type="Proteomes" id="UP001408789"/>
    </source>
</evidence>
<comment type="caution">
    <text evidence="2">The sequence shown here is derived from an EMBL/GenBank/DDBJ whole genome shotgun (WGS) entry which is preliminary data.</text>
</comment>
<evidence type="ECO:0000313" key="2">
    <source>
        <dbReference type="EMBL" id="KAK9071041.1"/>
    </source>
</evidence>
<protein>
    <recommendedName>
        <fullName evidence="1">F-box domain-containing protein</fullName>
    </recommendedName>
</protein>
<dbReference type="GO" id="GO:0032436">
    <property type="term" value="P:positive regulation of proteasomal ubiquitin-dependent protein catabolic process"/>
    <property type="evidence" value="ECO:0007669"/>
    <property type="project" value="TreeGrafter"/>
</dbReference>
<dbReference type="PANTHER" id="PTHR14939">
    <property type="entry name" value="F-BOX ONLY PROTEIN 22"/>
    <property type="match status" value="1"/>
</dbReference>
<dbReference type="Pfam" id="PF00646">
    <property type="entry name" value="F-box"/>
    <property type="match status" value="1"/>
</dbReference>
<keyword evidence="3" id="KW-1185">Reference proteome</keyword>
<dbReference type="InterPro" id="IPR036047">
    <property type="entry name" value="F-box-like_dom_sf"/>
</dbReference>
<dbReference type="EMBL" id="JBCNJP010000011">
    <property type="protein sequence ID" value="KAK9071041.1"/>
    <property type="molecule type" value="Genomic_DNA"/>
</dbReference>
<sequence length="493" mass="54130">MPTRSNIDDLGMDLLENILARLPSVDFAYADCVSRSWNHVCSRRVLCRPKLSSACSMSRSLGVAVEDAVNKVLLEPIRPHFAIASVFQFDLDEAHQLINAKLGSRFPLITVGRRDAASSNESKETRVYTWKDCSIKAAFDHSHLWQTGKGGIMLTIGFVPGLKLQSIPLLKQGSGALMIDKFITDIREFSRGPHSPATILIFTEPKVGMDAVMQKLDLTMPSETAIVGYHCMYRHTNGSSRKTKAAAAVSLVFVMDTNKPAGIGKTEFHVQLSSGMLPTGPVFAAASIKNRCRLSTTVVARADGPCENLDGGTTAINQAYTALERLYDTTLPSEIYIGITKRRKCSSIGGMTSLAFYDMVCCSPEYLSIQNTDMGVIETSDTFRIFYKDPTTVAANVSNGLRSYKQWSTTRGDKWEVLGGLVFTSSYRGGKSLDQPNVDTSLFFDNFPTATLGSTFYGPVFGRGNVEESQDHKSLCCYMHEYCGAYLILSYAP</sequence>
<dbReference type="GO" id="GO:0000209">
    <property type="term" value="P:protein polyubiquitination"/>
    <property type="evidence" value="ECO:0007669"/>
    <property type="project" value="TreeGrafter"/>
</dbReference>
<proteinExistence type="predicted"/>
<organism evidence="2 3">
    <name type="scientific">Deinandra increscens subsp. villosa</name>
    <dbReference type="NCBI Taxonomy" id="3103831"/>
    <lineage>
        <taxon>Eukaryota</taxon>
        <taxon>Viridiplantae</taxon>
        <taxon>Streptophyta</taxon>
        <taxon>Embryophyta</taxon>
        <taxon>Tracheophyta</taxon>
        <taxon>Spermatophyta</taxon>
        <taxon>Magnoliopsida</taxon>
        <taxon>eudicotyledons</taxon>
        <taxon>Gunneridae</taxon>
        <taxon>Pentapetalae</taxon>
        <taxon>asterids</taxon>
        <taxon>campanulids</taxon>
        <taxon>Asterales</taxon>
        <taxon>Asteraceae</taxon>
        <taxon>Asteroideae</taxon>
        <taxon>Heliantheae alliance</taxon>
        <taxon>Madieae</taxon>
        <taxon>Madiinae</taxon>
        <taxon>Deinandra</taxon>
    </lineage>
</organism>
<reference evidence="2 3" key="1">
    <citation type="submission" date="2024-04" db="EMBL/GenBank/DDBJ databases">
        <title>The reference genome of an endangered Asteraceae, Deinandra increscens subsp. villosa, native to the Central Coast of California.</title>
        <authorList>
            <person name="Guilliams M."/>
            <person name="Hasenstab-Lehman K."/>
            <person name="Meyer R."/>
            <person name="Mcevoy S."/>
        </authorList>
    </citation>
    <scope>NUCLEOTIDE SEQUENCE [LARGE SCALE GENOMIC DNA]</scope>
    <source>
        <tissue evidence="2">Leaf</tissue>
    </source>
</reference>
<dbReference type="PANTHER" id="PTHR14939:SF5">
    <property type="entry name" value="F-BOX ONLY PROTEIN 22"/>
    <property type="match status" value="1"/>
</dbReference>
<evidence type="ECO:0000259" key="1">
    <source>
        <dbReference type="Pfam" id="PF00646"/>
    </source>
</evidence>
<name>A0AAP0H3J7_9ASTR</name>
<dbReference type="AlphaFoldDB" id="A0AAP0H3J7"/>
<dbReference type="SUPFAM" id="SSF81383">
    <property type="entry name" value="F-box domain"/>
    <property type="match status" value="1"/>
</dbReference>
<accession>A0AAP0H3J7</accession>